<dbReference type="InterPro" id="IPR006171">
    <property type="entry name" value="TOPRIM_dom"/>
</dbReference>
<dbReference type="Pfam" id="PF23639">
    <property type="entry name" value="DUF7146"/>
    <property type="match status" value="1"/>
</dbReference>
<dbReference type="HOGENOM" id="CLU_059689_2_0_5"/>
<dbReference type="InterPro" id="IPR055570">
    <property type="entry name" value="DUF7146"/>
</dbReference>
<dbReference type="OrthoDB" id="7465087at2"/>
<keyword evidence="3" id="KW-0614">Plasmid</keyword>
<evidence type="ECO:0000259" key="1">
    <source>
        <dbReference type="Pfam" id="PF13362"/>
    </source>
</evidence>
<organism evidence="3">
    <name type="scientific">Caulobacter sp. (strain K31)</name>
    <dbReference type="NCBI Taxonomy" id="366602"/>
    <lineage>
        <taxon>Bacteria</taxon>
        <taxon>Pseudomonadati</taxon>
        <taxon>Pseudomonadota</taxon>
        <taxon>Alphaproteobacteria</taxon>
        <taxon>Caulobacterales</taxon>
        <taxon>Caulobacteraceae</taxon>
        <taxon>Caulobacter</taxon>
    </lineage>
</organism>
<evidence type="ECO:0000259" key="2">
    <source>
        <dbReference type="Pfam" id="PF23639"/>
    </source>
</evidence>
<dbReference type="EMBL" id="CP000928">
    <property type="protein sequence ID" value="ABZ74329.1"/>
    <property type="molecule type" value="Genomic_DNA"/>
</dbReference>
<evidence type="ECO:0000313" key="3">
    <source>
        <dbReference type="EMBL" id="ABZ74329.1"/>
    </source>
</evidence>
<feature type="domain" description="Toprim" evidence="1">
    <location>
        <begin position="204"/>
        <end position="291"/>
    </location>
</feature>
<dbReference type="AlphaFoldDB" id="B0T9F4"/>
<feature type="domain" description="DUF7146" evidence="2">
    <location>
        <begin position="89"/>
        <end position="196"/>
    </location>
</feature>
<protein>
    <submittedName>
        <fullName evidence="3">Virulence-associated protein E</fullName>
    </submittedName>
</protein>
<name>B0T9F4_CAUSK</name>
<gene>
    <name evidence="3" type="ordered locus">Caul_5209</name>
</gene>
<sequence length="298" mass="31629">MSLRNIVRRLGGDLYDGGRRANIPAPGHGLHDRSVSLLEQDGRVIVHTFGDGDWRAVRDHLSAHGLLPSRARGASGLAPASRVDRAGIEKRRAVARRLWGEGRVIEGAASERYLRRRGVQGHIPGSHVLRHHGLVPLSVYRAKGPTRQALLVGISDREGALTAVEIAYLSASGHPAAGVRLARKTVGVIPAGSAARLDPIAPDMLVAEGLVTTLSARARFALPAWALLSTSNLRFWTPPSGVRSVLIAADRGPDGEASAARLRLRLEAAGLTARIALPPSPFGDWNEAAVAQQASTDV</sequence>
<proteinExistence type="predicted"/>
<dbReference type="KEGG" id="cak:Caul_5209"/>
<accession>B0T9F4</accession>
<reference evidence="3" key="1">
    <citation type="submission" date="2008-01" db="EMBL/GenBank/DDBJ databases">
        <title>Complete sequence of plasmid1 pCAUL01 of Caulobacter sp. K31.</title>
        <authorList>
            <consortium name="US DOE Joint Genome Institute"/>
            <person name="Copeland A."/>
            <person name="Lucas S."/>
            <person name="Lapidus A."/>
            <person name="Barry K."/>
            <person name="Glavina del Rio T."/>
            <person name="Dalin E."/>
            <person name="Tice H."/>
            <person name="Pitluck S."/>
            <person name="Bruce D."/>
            <person name="Goodwin L."/>
            <person name="Thompson L.S."/>
            <person name="Brettin T."/>
            <person name="Detter J.C."/>
            <person name="Han C."/>
            <person name="Schmutz J."/>
            <person name="Larimer F."/>
            <person name="Land M."/>
            <person name="Hauser L."/>
            <person name="Kyrpides N."/>
            <person name="Kim E."/>
            <person name="Stephens C."/>
            <person name="Richardson P."/>
        </authorList>
    </citation>
    <scope>NUCLEOTIDE SEQUENCE [LARGE SCALE GENOMIC DNA]</scope>
    <source>
        <strain evidence="3">K31</strain>
        <plasmid evidence="3">pCAUL01</plasmid>
    </source>
</reference>
<geneLocation type="plasmid" evidence="3">
    <name>pCAUL01</name>
</geneLocation>
<dbReference type="Pfam" id="PF13362">
    <property type="entry name" value="Toprim_3"/>
    <property type="match status" value="1"/>
</dbReference>